<proteinExistence type="predicted"/>
<dbReference type="Proteomes" id="UP000001075">
    <property type="component" value="Unassembled WGS sequence"/>
</dbReference>
<evidence type="ECO:0000313" key="2">
    <source>
        <dbReference type="Proteomes" id="UP000001075"/>
    </source>
</evidence>
<protein>
    <submittedName>
        <fullName evidence="1">Uncharacterized protein</fullName>
    </submittedName>
</protein>
<dbReference type="EMBL" id="JH000041">
    <property type="protein sequence ID" value="EGV96892.1"/>
    <property type="molecule type" value="Genomic_DNA"/>
</dbReference>
<organism evidence="1 2">
    <name type="scientific">Cricetulus griseus</name>
    <name type="common">Chinese hamster</name>
    <name type="synonym">Cricetulus barabensis griseus</name>
    <dbReference type="NCBI Taxonomy" id="10029"/>
    <lineage>
        <taxon>Eukaryota</taxon>
        <taxon>Metazoa</taxon>
        <taxon>Chordata</taxon>
        <taxon>Craniata</taxon>
        <taxon>Vertebrata</taxon>
        <taxon>Euteleostomi</taxon>
        <taxon>Mammalia</taxon>
        <taxon>Eutheria</taxon>
        <taxon>Euarchontoglires</taxon>
        <taxon>Glires</taxon>
        <taxon>Rodentia</taxon>
        <taxon>Myomorpha</taxon>
        <taxon>Muroidea</taxon>
        <taxon>Cricetidae</taxon>
        <taxon>Cricetinae</taxon>
        <taxon>Cricetulus</taxon>
    </lineage>
</organism>
<dbReference type="AlphaFoldDB" id="G3GVM4"/>
<sequence length="82" mass="9564">MISNEKYLLCQDSQEYTRVYTHVYTSTDKLASDNQHPPSWMMDSIVYGSFIEHAVCSIITINTRTWALDEQQHPAKGYFLDE</sequence>
<evidence type="ECO:0000313" key="1">
    <source>
        <dbReference type="EMBL" id="EGV96892.1"/>
    </source>
</evidence>
<dbReference type="InParanoid" id="G3GVM4"/>
<name>G3GVM4_CRIGR</name>
<gene>
    <name evidence="1" type="ORF">I79_001768</name>
</gene>
<reference evidence="2" key="1">
    <citation type="journal article" date="2011" name="Nat. Biotechnol.">
        <title>The genomic sequence of the Chinese hamster ovary (CHO)-K1 cell line.</title>
        <authorList>
            <person name="Xu X."/>
            <person name="Nagarajan H."/>
            <person name="Lewis N.E."/>
            <person name="Pan S."/>
            <person name="Cai Z."/>
            <person name="Liu X."/>
            <person name="Chen W."/>
            <person name="Xie M."/>
            <person name="Wang W."/>
            <person name="Hammond S."/>
            <person name="Andersen M.R."/>
            <person name="Neff N."/>
            <person name="Passarelli B."/>
            <person name="Koh W."/>
            <person name="Fan H.C."/>
            <person name="Wang J."/>
            <person name="Gui Y."/>
            <person name="Lee K.H."/>
            <person name="Betenbaugh M.J."/>
            <person name="Quake S.R."/>
            <person name="Famili I."/>
            <person name="Palsson B.O."/>
            <person name="Wang J."/>
        </authorList>
    </citation>
    <scope>NUCLEOTIDE SEQUENCE [LARGE SCALE GENOMIC DNA]</scope>
    <source>
        <strain evidence="2">CHO K1 cell line</strain>
    </source>
</reference>
<accession>G3GVM4</accession>